<dbReference type="AlphaFoldDB" id="A0A8X6TVB2"/>
<evidence type="ECO:0000313" key="1">
    <source>
        <dbReference type="EMBL" id="GFT50114.1"/>
    </source>
</evidence>
<name>A0A8X6TVB2_NEPPI</name>
<reference evidence="1" key="1">
    <citation type="submission" date="2020-08" db="EMBL/GenBank/DDBJ databases">
        <title>Multicomponent nature underlies the extraordinary mechanical properties of spider dragline silk.</title>
        <authorList>
            <person name="Kono N."/>
            <person name="Nakamura H."/>
            <person name="Mori M."/>
            <person name="Yoshida Y."/>
            <person name="Ohtoshi R."/>
            <person name="Malay A.D."/>
            <person name="Moran D.A.P."/>
            <person name="Tomita M."/>
            <person name="Numata K."/>
            <person name="Arakawa K."/>
        </authorList>
    </citation>
    <scope>NUCLEOTIDE SEQUENCE</scope>
</reference>
<accession>A0A8X6TVB2</accession>
<proteinExistence type="predicted"/>
<dbReference type="Proteomes" id="UP000887013">
    <property type="component" value="Unassembled WGS sequence"/>
</dbReference>
<organism evidence="1 2">
    <name type="scientific">Nephila pilipes</name>
    <name type="common">Giant wood spider</name>
    <name type="synonym">Nephila maculata</name>
    <dbReference type="NCBI Taxonomy" id="299642"/>
    <lineage>
        <taxon>Eukaryota</taxon>
        <taxon>Metazoa</taxon>
        <taxon>Ecdysozoa</taxon>
        <taxon>Arthropoda</taxon>
        <taxon>Chelicerata</taxon>
        <taxon>Arachnida</taxon>
        <taxon>Araneae</taxon>
        <taxon>Araneomorphae</taxon>
        <taxon>Entelegynae</taxon>
        <taxon>Araneoidea</taxon>
        <taxon>Nephilidae</taxon>
        <taxon>Nephila</taxon>
    </lineage>
</organism>
<comment type="caution">
    <text evidence="1">The sequence shown here is derived from an EMBL/GenBank/DDBJ whole genome shotgun (WGS) entry which is preliminary data.</text>
</comment>
<sequence length="101" mass="11339">MLCVEVALGRLKKPRNLVNKAMSFATGGMRIPSDSVKNPDEELFLHVKIKLVFYTVSSFRFDFSGSSVRQPAQCCFKTGFQIQKFVADALFSSRVMLTLLV</sequence>
<protein>
    <submittedName>
        <fullName evidence="1">Uncharacterized protein</fullName>
    </submittedName>
</protein>
<evidence type="ECO:0000313" key="2">
    <source>
        <dbReference type="Proteomes" id="UP000887013"/>
    </source>
</evidence>
<gene>
    <name evidence="1" type="ORF">NPIL_158251</name>
</gene>
<dbReference type="EMBL" id="BMAW01065373">
    <property type="protein sequence ID" value="GFT50114.1"/>
    <property type="molecule type" value="Genomic_DNA"/>
</dbReference>
<keyword evidence="2" id="KW-1185">Reference proteome</keyword>